<evidence type="ECO:0000256" key="1">
    <source>
        <dbReference type="SAM" id="MobiDB-lite"/>
    </source>
</evidence>
<gene>
    <name evidence="2" type="ORF">KI387_043811</name>
</gene>
<dbReference type="AlphaFoldDB" id="A0AA38FNF8"/>
<evidence type="ECO:0000313" key="2">
    <source>
        <dbReference type="EMBL" id="KAH9307139.1"/>
    </source>
</evidence>
<feature type="compositionally biased region" description="Basic and acidic residues" evidence="1">
    <location>
        <begin position="140"/>
        <end position="157"/>
    </location>
</feature>
<feature type="compositionally biased region" description="Basic and acidic residues" evidence="1">
    <location>
        <begin position="109"/>
        <end position="118"/>
    </location>
</feature>
<feature type="non-terminal residue" evidence="2">
    <location>
        <position position="157"/>
    </location>
</feature>
<sequence>MKNASRKPNPPDRPMISPPHCQIALEAPPVNAICDTKELEEEAEIDETKEENMEDYENYLEVEEVNMHNGLIDYVDGEDEDDEEAPSFSCSIFTRAQPRKGASSSTVTVKDKKNKENSPSEVTQNKIISRGSPLPPSMESSKETPDTLVVRDHASMP</sequence>
<proteinExistence type="predicted"/>
<reference evidence="2 3" key="1">
    <citation type="journal article" date="2021" name="Nat. Plants">
        <title>The Taxus genome provides insights into paclitaxel biosynthesis.</title>
        <authorList>
            <person name="Xiong X."/>
            <person name="Gou J."/>
            <person name="Liao Q."/>
            <person name="Li Y."/>
            <person name="Zhou Q."/>
            <person name="Bi G."/>
            <person name="Li C."/>
            <person name="Du R."/>
            <person name="Wang X."/>
            <person name="Sun T."/>
            <person name="Guo L."/>
            <person name="Liang H."/>
            <person name="Lu P."/>
            <person name="Wu Y."/>
            <person name="Zhang Z."/>
            <person name="Ro D.K."/>
            <person name="Shang Y."/>
            <person name="Huang S."/>
            <person name="Yan J."/>
        </authorList>
    </citation>
    <scope>NUCLEOTIDE SEQUENCE [LARGE SCALE GENOMIC DNA]</scope>
    <source>
        <strain evidence="2">Ta-2019</strain>
    </source>
</reference>
<feature type="region of interest" description="Disordered" evidence="1">
    <location>
        <begin position="76"/>
        <end position="157"/>
    </location>
</feature>
<organism evidence="2 3">
    <name type="scientific">Taxus chinensis</name>
    <name type="common">Chinese yew</name>
    <name type="synonym">Taxus wallichiana var. chinensis</name>
    <dbReference type="NCBI Taxonomy" id="29808"/>
    <lineage>
        <taxon>Eukaryota</taxon>
        <taxon>Viridiplantae</taxon>
        <taxon>Streptophyta</taxon>
        <taxon>Embryophyta</taxon>
        <taxon>Tracheophyta</taxon>
        <taxon>Spermatophyta</taxon>
        <taxon>Pinopsida</taxon>
        <taxon>Pinidae</taxon>
        <taxon>Conifers II</taxon>
        <taxon>Cupressales</taxon>
        <taxon>Taxaceae</taxon>
        <taxon>Taxus</taxon>
    </lineage>
</organism>
<keyword evidence="3" id="KW-1185">Reference proteome</keyword>
<dbReference type="Proteomes" id="UP000824469">
    <property type="component" value="Unassembled WGS sequence"/>
</dbReference>
<accession>A0AA38FNF8</accession>
<protein>
    <submittedName>
        <fullName evidence="2">Uncharacterized protein</fullName>
    </submittedName>
</protein>
<comment type="caution">
    <text evidence="2">The sequence shown here is derived from an EMBL/GenBank/DDBJ whole genome shotgun (WGS) entry which is preliminary data.</text>
</comment>
<dbReference type="EMBL" id="JAHRHJ020000008">
    <property type="protein sequence ID" value="KAH9307139.1"/>
    <property type="molecule type" value="Genomic_DNA"/>
</dbReference>
<feature type="compositionally biased region" description="Acidic residues" evidence="1">
    <location>
        <begin position="76"/>
        <end position="85"/>
    </location>
</feature>
<evidence type="ECO:0000313" key="3">
    <source>
        <dbReference type="Proteomes" id="UP000824469"/>
    </source>
</evidence>
<name>A0AA38FNF8_TAXCH</name>